<proteinExistence type="inferred from homology"/>
<protein>
    <submittedName>
        <fullName evidence="6">Alanine--glyoxylate aminotransferase 2-like 1 protein</fullName>
    </submittedName>
</protein>
<dbReference type="Pfam" id="PF01636">
    <property type="entry name" value="APH"/>
    <property type="match status" value="1"/>
</dbReference>
<dbReference type="AlphaFoldDB" id="C4WGC9"/>
<feature type="domain" description="Aminoglycoside phosphotransferase" evidence="5">
    <location>
        <begin position="33"/>
        <end position="272"/>
    </location>
</feature>
<evidence type="ECO:0000259" key="5">
    <source>
        <dbReference type="Pfam" id="PF01636"/>
    </source>
</evidence>
<reference evidence="6 7" key="1">
    <citation type="submission" date="2009-05" db="EMBL/GenBank/DDBJ databases">
        <authorList>
            <person name="Setubal J.C."/>
            <person name="Boyle S."/>
            <person name="Crasta O.R."/>
            <person name="Gillespie J.J."/>
            <person name="Kenyon R.W."/>
            <person name="Lu J."/>
            <person name="Mane S."/>
            <person name="Nagrani S."/>
            <person name="Shallom J.M."/>
            <person name="Shallom S."/>
            <person name="Shukla M."/>
            <person name="Snyder E.E."/>
            <person name="Sobral B.W."/>
            <person name="Wattam A.R."/>
            <person name="Will R."/>
            <person name="Williams K."/>
            <person name="Yoo H."/>
            <person name="Munk C."/>
            <person name="Tapia R."/>
            <person name="Green L."/>
            <person name="Rogers Y."/>
            <person name="Detter J.C."/>
            <person name="Bruce D."/>
            <person name="Brettin T.S."/>
            <person name="Tsolis R."/>
        </authorList>
    </citation>
    <scope>NUCLEOTIDE SEQUENCE [LARGE SCALE GENOMIC DNA]</scope>
    <source>
        <strain evidence="6 7">LMG 3301</strain>
    </source>
</reference>
<dbReference type="HOGENOM" id="CLU_010757_1_0_5"/>
<dbReference type="GO" id="GO:0008483">
    <property type="term" value="F:transaminase activity"/>
    <property type="evidence" value="ECO:0007669"/>
    <property type="project" value="UniProtKB-KW"/>
</dbReference>
<organism evidence="6 7">
    <name type="scientific">Brucella intermedia LMG 3301</name>
    <dbReference type="NCBI Taxonomy" id="641118"/>
    <lineage>
        <taxon>Bacteria</taxon>
        <taxon>Pseudomonadati</taxon>
        <taxon>Pseudomonadota</taxon>
        <taxon>Alphaproteobacteria</taxon>
        <taxon>Hyphomicrobiales</taxon>
        <taxon>Brucellaceae</taxon>
        <taxon>Brucella/Ochrobactrum group</taxon>
        <taxon>Brucella</taxon>
    </lineage>
</organism>
<dbReference type="InterPro" id="IPR011055">
    <property type="entry name" value="Dup_hybrid_motif"/>
</dbReference>
<dbReference type="Proteomes" id="UP000004386">
    <property type="component" value="Unassembled WGS sequence"/>
</dbReference>
<dbReference type="SUPFAM" id="SSF51261">
    <property type="entry name" value="Duplicated hybrid motif"/>
    <property type="match status" value="1"/>
</dbReference>
<dbReference type="NCBIfam" id="NF004799">
    <property type="entry name" value="PRK06148.1"/>
    <property type="match status" value="1"/>
</dbReference>
<dbReference type="InterPro" id="IPR015421">
    <property type="entry name" value="PyrdxlP-dep_Trfase_major"/>
</dbReference>
<dbReference type="Gene3D" id="3.90.1200.10">
    <property type="match status" value="1"/>
</dbReference>
<dbReference type="InterPro" id="IPR015424">
    <property type="entry name" value="PyrdxlP-dep_Trfase"/>
</dbReference>
<comment type="similarity">
    <text evidence="2">Belongs to the class-III pyridoxal-phosphate-dependent aminotransferase family.</text>
</comment>
<comment type="caution">
    <text evidence="6">The sequence shown here is derived from an EMBL/GenBank/DDBJ whole genome shotgun (WGS) entry which is preliminary data.</text>
</comment>
<gene>
    <name evidence="6" type="ORF">OINT_1001866</name>
</gene>
<comment type="cofactor">
    <cofactor evidence="1">
        <name>pyridoxal 5'-phosphate</name>
        <dbReference type="ChEBI" id="CHEBI:597326"/>
    </cofactor>
</comment>
<dbReference type="PANTHER" id="PTHR45688">
    <property type="match status" value="1"/>
</dbReference>
<dbReference type="InterPro" id="IPR002575">
    <property type="entry name" value="Aminoglycoside_PTrfase"/>
</dbReference>
<dbReference type="EMBL" id="ACQA01000001">
    <property type="protein sequence ID" value="EEQ96436.1"/>
    <property type="molecule type" value="Genomic_DNA"/>
</dbReference>
<dbReference type="SUPFAM" id="SSF56112">
    <property type="entry name" value="Protein kinase-like (PK-like)"/>
    <property type="match status" value="1"/>
</dbReference>
<evidence type="ECO:0000256" key="1">
    <source>
        <dbReference type="ARBA" id="ARBA00001933"/>
    </source>
</evidence>
<dbReference type="Gene3D" id="3.90.1150.10">
    <property type="entry name" value="Aspartate Aminotransferase, domain 1"/>
    <property type="match status" value="1"/>
</dbReference>
<keyword evidence="6" id="KW-0808">Transferase</keyword>
<dbReference type="InterPro" id="IPR015422">
    <property type="entry name" value="PyrdxlP-dep_Trfase_small"/>
</dbReference>
<evidence type="ECO:0000256" key="2">
    <source>
        <dbReference type="ARBA" id="ARBA00008954"/>
    </source>
</evidence>
<sequence length="1048" mass="114159">MTDISHPAPDFSPEEAEVLAQLHFGVTASASPLDSERDRNFRLKTGNGSADWILKIVNASEPPVESEFQTALLQHLAKADPALAVPRLKASLSGEVLASVKKDQGKPHALRVASWLPGTPLAEVPRTRTLMHNLGAALGELDRALQGFIHPGALRDFDWDLRHAGRARDRLHFIDKAEDRAVAERFLARFERDVAPKLPLLRAQVIHNDANDWNVLVDSRDNERIAGLIDFGDSVHTVLIAEVAIACAYSILDMDDPIGAAAALAAGFHAKYPLLPQEIDLLFDLIAMRLVTSVTLSASRREKTDDNPYLAISEAPAWRLLHKLDSMNPRFATAILRKACGFDAVEGAGAVRRWIAANSKAFAPVVRPHPATMTKALVPYGDPAHVMTVDSAGQRPKEATAWWDDFCARNRIELGIGPWGERRTVYTDEAFRSRFVEGERRVHHLGLDLFMPAGTPVYTPLAAIVKSVEIETAPLGYGGLIALEHQPEDCPPFITLWGHMAHEAMSRLKPGQKLAAGELVGYMGDMHENGGWTPHLHFQISTDTGLTAAEILGVGENAFLDVWADIFPDAAALADIPAEAFHQSGRTRAEIVSARKDILLPNLSISYSEPIKFVRGEGAWLIDNRGRAYLDCFNNVCHLGHAHPEVVEAIARQAAILNTNTRYLHDNIVSYAERMTATLPEGLTVASFACSGSEANSLALRMARAHSGQRDALVLDWAYHGTTQELIDLSPYKYKRKGGKGRPDHVFEAAIPDSYRAPENWPLAEHGKRFAESVAEQIEAIKKSGRGPAFFIAESIPSVAGQVFLPEGYLREVYAMVRAAGGVCIADEVQVGFGRVGSHWWAFEMQDVVPDIVTMGKPIGNGHPMSAVVTTREVADSFNNGMEYFNTFGGNPVSCAAGLAVLDVIERDGLRRNALETGNYLLDGFRAMQKRFDVIGDVRGQGLFLGIELVTDRKTREPATALAKKINDGARERGILMGTEGPFDNVLKMRPPMIFSRANAGSSPERSGGQLRGCAEIGPDPSSCLIEITTSPAGTSPGNGSALLKFRG</sequence>
<keyword evidence="6" id="KW-0032">Aminotransferase</keyword>
<keyword evidence="3" id="KW-0663">Pyridoxal phosphate</keyword>
<dbReference type="Gene3D" id="2.70.70.10">
    <property type="entry name" value="Glucose Permease (Domain IIA)"/>
    <property type="match status" value="1"/>
</dbReference>
<dbReference type="Pfam" id="PF00202">
    <property type="entry name" value="Aminotran_3"/>
    <property type="match status" value="1"/>
</dbReference>
<dbReference type="InterPro" id="IPR005814">
    <property type="entry name" value="Aminotrans_3"/>
</dbReference>
<evidence type="ECO:0000259" key="4">
    <source>
        <dbReference type="Pfam" id="PF01551"/>
    </source>
</evidence>
<dbReference type="InterPro" id="IPR016047">
    <property type="entry name" value="M23ase_b-sheet_dom"/>
</dbReference>
<evidence type="ECO:0000313" key="6">
    <source>
        <dbReference type="EMBL" id="EEQ96436.1"/>
    </source>
</evidence>
<dbReference type="Gene3D" id="3.30.200.20">
    <property type="entry name" value="Phosphorylase Kinase, domain 1"/>
    <property type="match status" value="1"/>
</dbReference>
<dbReference type="Gene3D" id="3.40.640.10">
    <property type="entry name" value="Type I PLP-dependent aspartate aminotransferase-like (Major domain)"/>
    <property type="match status" value="1"/>
</dbReference>
<dbReference type="InterPro" id="IPR049704">
    <property type="entry name" value="Aminotrans_3_PPA_site"/>
</dbReference>
<dbReference type="CDD" id="cd00610">
    <property type="entry name" value="OAT_like"/>
    <property type="match status" value="1"/>
</dbReference>
<dbReference type="GO" id="GO:0030170">
    <property type="term" value="F:pyridoxal phosphate binding"/>
    <property type="evidence" value="ECO:0007669"/>
    <property type="project" value="InterPro"/>
</dbReference>
<evidence type="ECO:0000313" key="7">
    <source>
        <dbReference type="Proteomes" id="UP000004386"/>
    </source>
</evidence>
<dbReference type="PANTHER" id="PTHR45688:SF13">
    <property type="entry name" value="ALANINE--GLYOXYLATE AMINOTRANSFERASE 2-LIKE"/>
    <property type="match status" value="1"/>
</dbReference>
<dbReference type="PROSITE" id="PS00600">
    <property type="entry name" value="AA_TRANSFER_CLASS_3"/>
    <property type="match status" value="1"/>
</dbReference>
<feature type="domain" description="M23ase beta-sheet core" evidence="4">
    <location>
        <begin position="444"/>
        <end position="542"/>
    </location>
</feature>
<dbReference type="CDD" id="cd12797">
    <property type="entry name" value="M23_peptidase"/>
    <property type="match status" value="1"/>
</dbReference>
<accession>C4WGC9</accession>
<dbReference type="Pfam" id="PF01551">
    <property type="entry name" value="Peptidase_M23"/>
    <property type="match status" value="1"/>
</dbReference>
<evidence type="ECO:0000256" key="3">
    <source>
        <dbReference type="ARBA" id="ARBA00022898"/>
    </source>
</evidence>
<name>C4WGC9_9HYPH</name>
<dbReference type="InterPro" id="IPR011009">
    <property type="entry name" value="Kinase-like_dom_sf"/>
</dbReference>
<dbReference type="SUPFAM" id="SSF53383">
    <property type="entry name" value="PLP-dependent transferases"/>
    <property type="match status" value="1"/>
</dbReference>